<dbReference type="InterPro" id="IPR036412">
    <property type="entry name" value="HAD-like_sf"/>
</dbReference>
<evidence type="ECO:0000313" key="1">
    <source>
        <dbReference type="EMBL" id="NFV78499.1"/>
    </source>
</evidence>
<dbReference type="InterPro" id="IPR023214">
    <property type="entry name" value="HAD_sf"/>
</dbReference>
<dbReference type="SFLD" id="SFLDS00003">
    <property type="entry name" value="Haloacid_Dehalogenase"/>
    <property type="match status" value="1"/>
</dbReference>
<dbReference type="RefSeq" id="WP_163673482.1">
    <property type="nucleotide sequence ID" value="NZ_JAAIYP010000001.1"/>
</dbReference>
<dbReference type="InterPro" id="IPR010237">
    <property type="entry name" value="Pyr-5-nucltdase"/>
</dbReference>
<accession>A0A7C9QRH0</accession>
<dbReference type="AlphaFoldDB" id="A0A7C9QRH0"/>
<keyword evidence="2" id="KW-1185">Reference proteome</keyword>
<dbReference type="SFLD" id="SFLDG01129">
    <property type="entry name" value="C1.5:_HAD__Beta-PGM__Phosphata"/>
    <property type="match status" value="1"/>
</dbReference>
<dbReference type="Gene3D" id="3.40.50.1000">
    <property type="entry name" value="HAD superfamily/HAD-like"/>
    <property type="match status" value="1"/>
</dbReference>
<evidence type="ECO:0000313" key="2">
    <source>
        <dbReference type="Proteomes" id="UP000480684"/>
    </source>
</evidence>
<dbReference type="Proteomes" id="UP000480684">
    <property type="component" value="Unassembled WGS sequence"/>
</dbReference>
<protein>
    <submittedName>
        <fullName evidence="1">Pyrimidine 5'-nucleotidase</fullName>
    </submittedName>
</protein>
<dbReference type="EMBL" id="JAAIYP010000001">
    <property type="protein sequence ID" value="NFV78499.1"/>
    <property type="molecule type" value="Genomic_DNA"/>
</dbReference>
<dbReference type="SUPFAM" id="SSF56784">
    <property type="entry name" value="HAD-like"/>
    <property type="match status" value="1"/>
</dbReference>
<dbReference type="PANTHER" id="PTHR12725">
    <property type="entry name" value="HALOACID DEHALOGENASE-LIKE HYDROLASE"/>
    <property type="match status" value="1"/>
</dbReference>
<dbReference type="InterPro" id="IPR006439">
    <property type="entry name" value="HAD-SF_hydro_IA"/>
</dbReference>
<dbReference type="Pfam" id="PF00702">
    <property type="entry name" value="Hydrolase"/>
    <property type="match status" value="1"/>
</dbReference>
<dbReference type="NCBIfam" id="TIGR01993">
    <property type="entry name" value="Pyr-5-nucltdase"/>
    <property type="match status" value="1"/>
</dbReference>
<name>A0A7C9QRH0_9PROT</name>
<sequence length="236" mass="27034">MSETPPTDPRRLGLDHVHAWVFDLDNTLYPASSSLFPQIDVRMRQFIAERLHMALDDAFVLQKRYYREFGTTLRGLMLVHGIEPEDFLNYVHDIDHTVLDAAPRLDAALARLPGRRFIFTNGSERHAENVMERLGIAQRFEGIFDIKAAQFIPKPQPACYDAMLARFGIEARSSAMVEDIHRNLKPACDIGMTTVWVRQDNHPDFKVVIQDDDDLSHVHHVTEDLVGWLEAIPHTP</sequence>
<dbReference type="PANTHER" id="PTHR12725:SF117">
    <property type="entry name" value="HALOACID DEHALOGENASE-LIKE HYDROLASE"/>
    <property type="match status" value="1"/>
</dbReference>
<dbReference type="Gene3D" id="1.10.150.450">
    <property type="match status" value="1"/>
</dbReference>
<dbReference type="NCBIfam" id="TIGR01509">
    <property type="entry name" value="HAD-SF-IA-v3"/>
    <property type="match status" value="1"/>
</dbReference>
<comment type="caution">
    <text evidence="1">The sequence shown here is derived from an EMBL/GenBank/DDBJ whole genome shotgun (WGS) entry which is preliminary data.</text>
</comment>
<reference evidence="1 2" key="1">
    <citation type="submission" date="2020-02" db="EMBL/GenBank/DDBJ databases">
        <authorList>
            <person name="Dziuba M."/>
            <person name="Kuznetsov B."/>
            <person name="Mardanov A."/>
            <person name="Ravin N."/>
            <person name="Grouzdev D."/>
        </authorList>
    </citation>
    <scope>NUCLEOTIDE SEQUENCE [LARGE SCALE GENOMIC DNA]</scope>
    <source>
        <strain evidence="1 2">SpK</strain>
    </source>
</reference>
<gene>
    <name evidence="1" type="ORF">G4223_00015</name>
</gene>
<organism evidence="1 2">
    <name type="scientific">Magnetospirillum aberrantis SpK</name>
    <dbReference type="NCBI Taxonomy" id="908842"/>
    <lineage>
        <taxon>Bacteria</taxon>
        <taxon>Pseudomonadati</taxon>
        <taxon>Pseudomonadota</taxon>
        <taxon>Alphaproteobacteria</taxon>
        <taxon>Rhodospirillales</taxon>
        <taxon>Rhodospirillaceae</taxon>
        <taxon>Magnetospirillum</taxon>
    </lineage>
</organism>
<proteinExistence type="predicted"/>
<dbReference type="SFLD" id="SFLDG01132">
    <property type="entry name" value="C1.5.3:_5'-Nucleotidase_Like"/>
    <property type="match status" value="1"/>
</dbReference>